<protein>
    <submittedName>
        <fullName evidence="2">PAS domain S-box protein</fullName>
    </submittedName>
</protein>
<feature type="domain" description="PAS" evidence="1">
    <location>
        <begin position="48"/>
        <end position="73"/>
    </location>
</feature>
<gene>
    <name evidence="2" type="ORF">E8K88_16870</name>
</gene>
<dbReference type="Gene3D" id="3.30.450.20">
    <property type="entry name" value="PAS domain"/>
    <property type="match status" value="1"/>
</dbReference>
<keyword evidence="3" id="KW-1185">Reference proteome</keyword>
<dbReference type="InterPro" id="IPR013655">
    <property type="entry name" value="PAS_fold_3"/>
</dbReference>
<dbReference type="Pfam" id="PF08447">
    <property type="entry name" value="PAS_3"/>
    <property type="match status" value="1"/>
</dbReference>
<sequence length="164" mass="19060">MFMSDMTAPPQPCHSMRKTFYDGSTRQLYWTDEEVPYPDGQLIVSRTDLQGRITHANEAFVLMSGYSREELIGAPHCILRHPEMPAKAFASLWGDAQAKRKWHGYVKNLRKDGSFYWVYATVVPNIRRSEVVGYTSVRRKPSRKKIDEITAVYQAWLSEERITR</sequence>
<proteinExistence type="predicted"/>
<name>A0A4S5BMU4_9BURK</name>
<evidence type="ECO:0000313" key="3">
    <source>
        <dbReference type="Proteomes" id="UP000306236"/>
    </source>
</evidence>
<dbReference type="Proteomes" id="UP000306236">
    <property type="component" value="Unassembled WGS sequence"/>
</dbReference>
<dbReference type="InterPro" id="IPR035965">
    <property type="entry name" value="PAS-like_dom_sf"/>
</dbReference>
<dbReference type="EMBL" id="SSWX01000032">
    <property type="protein sequence ID" value="THJ30856.1"/>
    <property type="molecule type" value="Genomic_DNA"/>
</dbReference>
<organism evidence="2 3">
    <name type="scientific">Lampropedia aestuarii</name>
    <dbReference type="NCBI Taxonomy" id="2562762"/>
    <lineage>
        <taxon>Bacteria</taxon>
        <taxon>Pseudomonadati</taxon>
        <taxon>Pseudomonadota</taxon>
        <taxon>Betaproteobacteria</taxon>
        <taxon>Burkholderiales</taxon>
        <taxon>Comamonadaceae</taxon>
        <taxon>Lampropedia</taxon>
    </lineage>
</organism>
<dbReference type="SUPFAM" id="SSF55785">
    <property type="entry name" value="PYP-like sensor domain (PAS domain)"/>
    <property type="match status" value="1"/>
</dbReference>
<dbReference type="CDD" id="cd00130">
    <property type="entry name" value="PAS"/>
    <property type="match status" value="1"/>
</dbReference>
<reference evidence="2 3" key="1">
    <citation type="submission" date="2019-04" db="EMBL/GenBank/DDBJ databases">
        <title>Lampropedia sp YIM MLB12 draf genome.</title>
        <authorList>
            <person name="Wang Y.-X."/>
        </authorList>
    </citation>
    <scope>NUCLEOTIDE SEQUENCE [LARGE SCALE GENOMIC DNA]</scope>
    <source>
        <strain evidence="2 3">YIM MLB12</strain>
    </source>
</reference>
<dbReference type="InterPro" id="IPR000014">
    <property type="entry name" value="PAS"/>
</dbReference>
<dbReference type="OrthoDB" id="9806477at2"/>
<evidence type="ECO:0000259" key="1">
    <source>
        <dbReference type="PROSITE" id="PS50112"/>
    </source>
</evidence>
<dbReference type="PROSITE" id="PS50112">
    <property type="entry name" value="PAS"/>
    <property type="match status" value="1"/>
</dbReference>
<dbReference type="AlphaFoldDB" id="A0A4S5BMU4"/>
<dbReference type="NCBIfam" id="TIGR00229">
    <property type="entry name" value="sensory_box"/>
    <property type="match status" value="1"/>
</dbReference>
<accession>A0A4S5BMU4</accession>
<comment type="caution">
    <text evidence="2">The sequence shown here is derived from an EMBL/GenBank/DDBJ whole genome shotgun (WGS) entry which is preliminary data.</text>
</comment>
<evidence type="ECO:0000313" key="2">
    <source>
        <dbReference type="EMBL" id="THJ30856.1"/>
    </source>
</evidence>